<dbReference type="PROSITE" id="PS00070">
    <property type="entry name" value="ALDEHYDE_DEHYDR_CYS"/>
    <property type="match status" value="1"/>
</dbReference>
<dbReference type="AlphaFoldDB" id="A0A4R9AI37"/>
<dbReference type="FunFam" id="3.40.605.10:FF:000007">
    <property type="entry name" value="NAD/NADP-dependent betaine aldehyde dehydrogenase"/>
    <property type="match status" value="1"/>
</dbReference>
<dbReference type="InterPro" id="IPR016161">
    <property type="entry name" value="Ald_DH/histidinol_DH"/>
</dbReference>
<dbReference type="EC" id="1.2.1.3" evidence="3"/>
<evidence type="ECO:0000256" key="5">
    <source>
        <dbReference type="PROSITE-ProRule" id="PRU10007"/>
    </source>
</evidence>
<dbReference type="RefSeq" id="WP_134513444.1">
    <property type="nucleotide sequence ID" value="NZ_SOHJ01000003.1"/>
</dbReference>
<organism evidence="8 9">
    <name type="scientific">Cryobacterium suzukii</name>
    <dbReference type="NCBI Taxonomy" id="1259198"/>
    <lineage>
        <taxon>Bacteria</taxon>
        <taxon>Bacillati</taxon>
        <taxon>Actinomycetota</taxon>
        <taxon>Actinomycetes</taxon>
        <taxon>Micrococcales</taxon>
        <taxon>Microbacteriaceae</taxon>
        <taxon>Cryobacterium</taxon>
    </lineage>
</organism>
<dbReference type="Gene3D" id="3.40.309.10">
    <property type="entry name" value="Aldehyde Dehydrogenase, Chain A, domain 2"/>
    <property type="match status" value="1"/>
</dbReference>
<dbReference type="PROSITE" id="PS00687">
    <property type="entry name" value="ALDEHYDE_DEHYDR_GLU"/>
    <property type="match status" value="1"/>
</dbReference>
<keyword evidence="2 6" id="KW-0560">Oxidoreductase</keyword>
<evidence type="ECO:0000256" key="4">
    <source>
        <dbReference type="ARBA" id="ARBA00049194"/>
    </source>
</evidence>
<evidence type="ECO:0000256" key="2">
    <source>
        <dbReference type="ARBA" id="ARBA00023002"/>
    </source>
</evidence>
<dbReference type="Gene3D" id="3.40.605.10">
    <property type="entry name" value="Aldehyde Dehydrogenase, Chain A, domain 1"/>
    <property type="match status" value="1"/>
</dbReference>
<dbReference type="OrthoDB" id="6882680at2"/>
<dbReference type="InterPro" id="IPR016160">
    <property type="entry name" value="Ald_DH_CS_CYS"/>
</dbReference>
<sequence>MQVINDIYVNGAFVPSTGTERTKVINPATEEIVADLPQCSVADTEAAIAAAKAAFPAWSALAPAERSNYLTRIYEGLLARREEIASIASQEMGMPYLHALAWQADLPISNFQYYADLAATYDFDHGSLEHSLIVREPIGVIGVITPWNFPLHQIALKVAPALAAGCTVVLKPSEVAPLTGFILAEVVHAAGLPAGVFNLVLGKGAEIGEVLASSPDVDMVSLTGSTRAGIRVSELASRSVKRVSLELGGKSANIILDGADLEAAVNDGVSNVLFNSGQACAALTRMLVPRSRLAEVEEIAKRAVAGAQLGDPLAETTTMGPIVTKAQQEKVLEYIRIGQQEGAKLIVGGADPVSEVGYFVAPTVFSEVGRSMRIAREEIFGPVLAILPYDNVEEGIDIANDSDYGLSGSVWAGTTEAAIAVARRLRTGQVAVSGGGFNSRAPFGGYKTSGNGREAGLFGLEEFLEVKSIQGAAA</sequence>
<dbReference type="InterPro" id="IPR015590">
    <property type="entry name" value="Aldehyde_DH_dom"/>
</dbReference>
<dbReference type="GO" id="GO:0004029">
    <property type="term" value="F:aldehyde dehydrogenase (NAD+) activity"/>
    <property type="evidence" value="ECO:0007669"/>
    <property type="project" value="UniProtKB-EC"/>
</dbReference>
<comment type="caution">
    <text evidence="8">The sequence shown here is derived from an EMBL/GenBank/DDBJ whole genome shotgun (WGS) entry which is preliminary data.</text>
</comment>
<dbReference type="CDD" id="cd07138">
    <property type="entry name" value="ALDH_CddD_SSP0762"/>
    <property type="match status" value="1"/>
</dbReference>
<reference evidence="8 9" key="1">
    <citation type="submission" date="2019-03" db="EMBL/GenBank/DDBJ databases">
        <title>Genomics of glacier-inhabiting Cryobacterium strains.</title>
        <authorList>
            <person name="Liu Q."/>
            <person name="Xin Y.-H."/>
        </authorList>
    </citation>
    <scope>NUCLEOTIDE SEQUENCE [LARGE SCALE GENOMIC DNA]</scope>
    <source>
        <strain evidence="8 9">Sr39</strain>
    </source>
</reference>
<evidence type="ECO:0000256" key="6">
    <source>
        <dbReference type="RuleBase" id="RU003345"/>
    </source>
</evidence>
<dbReference type="InterPro" id="IPR016163">
    <property type="entry name" value="Ald_DH_C"/>
</dbReference>
<evidence type="ECO:0000256" key="3">
    <source>
        <dbReference type="ARBA" id="ARBA00024226"/>
    </source>
</evidence>
<gene>
    <name evidence="8" type="ORF">E3T39_04050</name>
</gene>
<evidence type="ECO:0000313" key="9">
    <source>
        <dbReference type="Proteomes" id="UP000298170"/>
    </source>
</evidence>
<dbReference type="SUPFAM" id="SSF53720">
    <property type="entry name" value="ALDH-like"/>
    <property type="match status" value="1"/>
</dbReference>
<dbReference type="InterPro" id="IPR016162">
    <property type="entry name" value="Ald_DH_N"/>
</dbReference>
<feature type="active site" evidence="5">
    <location>
        <position position="246"/>
    </location>
</feature>
<evidence type="ECO:0000259" key="7">
    <source>
        <dbReference type="Pfam" id="PF00171"/>
    </source>
</evidence>
<feature type="domain" description="Aldehyde dehydrogenase" evidence="7">
    <location>
        <begin position="13"/>
        <end position="469"/>
    </location>
</feature>
<proteinExistence type="inferred from homology"/>
<dbReference type="PANTHER" id="PTHR42804">
    <property type="entry name" value="ALDEHYDE DEHYDROGENASE"/>
    <property type="match status" value="1"/>
</dbReference>
<comment type="similarity">
    <text evidence="1 6">Belongs to the aldehyde dehydrogenase family.</text>
</comment>
<dbReference type="Pfam" id="PF00171">
    <property type="entry name" value="Aldedh"/>
    <property type="match status" value="1"/>
</dbReference>
<dbReference type="FunFam" id="3.40.309.10:FF:000012">
    <property type="entry name" value="Betaine aldehyde dehydrogenase"/>
    <property type="match status" value="1"/>
</dbReference>
<name>A0A4R9AI37_9MICO</name>
<comment type="catalytic activity">
    <reaction evidence="4">
        <text>an aldehyde + NAD(+) + H2O = a carboxylate + NADH + 2 H(+)</text>
        <dbReference type="Rhea" id="RHEA:16185"/>
        <dbReference type="ChEBI" id="CHEBI:15377"/>
        <dbReference type="ChEBI" id="CHEBI:15378"/>
        <dbReference type="ChEBI" id="CHEBI:17478"/>
        <dbReference type="ChEBI" id="CHEBI:29067"/>
        <dbReference type="ChEBI" id="CHEBI:57540"/>
        <dbReference type="ChEBI" id="CHEBI:57945"/>
        <dbReference type="EC" id="1.2.1.3"/>
    </reaction>
</comment>
<dbReference type="PANTHER" id="PTHR42804:SF1">
    <property type="entry name" value="ALDEHYDE DEHYDROGENASE-RELATED"/>
    <property type="match status" value="1"/>
</dbReference>
<dbReference type="EMBL" id="SOHJ01000003">
    <property type="protein sequence ID" value="TFD62177.1"/>
    <property type="molecule type" value="Genomic_DNA"/>
</dbReference>
<keyword evidence="9" id="KW-1185">Reference proteome</keyword>
<dbReference type="InterPro" id="IPR029510">
    <property type="entry name" value="Ald_DH_CS_GLU"/>
</dbReference>
<dbReference type="Proteomes" id="UP000298170">
    <property type="component" value="Unassembled WGS sequence"/>
</dbReference>
<protein>
    <recommendedName>
        <fullName evidence="3">aldehyde dehydrogenase (NAD(+))</fullName>
        <ecNumber evidence="3">1.2.1.3</ecNumber>
    </recommendedName>
</protein>
<accession>A0A4R9AI37</accession>
<evidence type="ECO:0000256" key="1">
    <source>
        <dbReference type="ARBA" id="ARBA00009986"/>
    </source>
</evidence>
<evidence type="ECO:0000313" key="8">
    <source>
        <dbReference type="EMBL" id="TFD62177.1"/>
    </source>
</evidence>